<reference evidence="1 2" key="1">
    <citation type="journal article" date="2022" name="Microorganisms">
        <title>Genome Sequence and Characterization of a Xanthorhodopsin-Containing, Aerobic Anoxygenic Phototrophic Rhodobacter Species, Isolated from Mesophilic Conditions at Yellowstone National Park.</title>
        <authorList>
            <person name="Kyndt J.A."/>
            <person name="Robertson S."/>
            <person name="Shoffstall I.B."/>
            <person name="Ramaley R.F."/>
            <person name="Meyer T.E."/>
        </authorList>
    </citation>
    <scope>NUCLEOTIDE SEQUENCE [LARGE SCALE GENOMIC DNA]</scope>
    <source>
        <strain evidence="1 2">M37P</strain>
    </source>
</reference>
<gene>
    <name evidence="1" type="ORF">G8O29_00185</name>
</gene>
<evidence type="ECO:0000313" key="2">
    <source>
        <dbReference type="Proteomes" id="UP001515660"/>
    </source>
</evidence>
<protein>
    <submittedName>
        <fullName evidence="1">Uncharacterized protein</fullName>
    </submittedName>
</protein>
<dbReference type="RefSeq" id="WP_166401217.1">
    <property type="nucleotide sequence ID" value="NZ_JAANHS010000001.1"/>
</dbReference>
<accession>A0ABX0G1Y8</accession>
<keyword evidence="2" id="KW-1185">Reference proteome</keyword>
<sequence length="61" mass="6574">MTAIFVNLARRRRSRLQGRQPWRIAGFVGCSAAGIACRSGEEAHALGSSFHAGPVPRRNPA</sequence>
<comment type="caution">
    <text evidence="1">The sequence shown here is derived from an EMBL/GenBank/DDBJ whole genome shotgun (WGS) entry which is preliminary data.</text>
</comment>
<name>A0ABX0G1Y8_9RHOB</name>
<organism evidence="1 2">
    <name type="scientific">Rhodobacter calidifons</name>
    <dbReference type="NCBI Taxonomy" id="2715277"/>
    <lineage>
        <taxon>Bacteria</taxon>
        <taxon>Pseudomonadati</taxon>
        <taxon>Pseudomonadota</taxon>
        <taxon>Alphaproteobacteria</taxon>
        <taxon>Rhodobacterales</taxon>
        <taxon>Rhodobacter group</taxon>
        <taxon>Rhodobacter</taxon>
    </lineage>
</organism>
<evidence type="ECO:0000313" key="1">
    <source>
        <dbReference type="EMBL" id="NHB75156.1"/>
    </source>
</evidence>
<dbReference type="EMBL" id="JAANHS010000001">
    <property type="protein sequence ID" value="NHB75156.1"/>
    <property type="molecule type" value="Genomic_DNA"/>
</dbReference>
<dbReference type="Proteomes" id="UP001515660">
    <property type="component" value="Unassembled WGS sequence"/>
</dbReference>
<proteinExistence type="predicted"/>